<feature type="compositionally biased region" description="Basic and acidic residues" evidence="1">
    <location>
        <begin position="198"/>
        <end position="211"/>
    </location>
</feature>
<evidence type="ECO:0000313" key="3">
    <source>
        <dbReference type="RefSeq" id="XP_022322720.1"/>
    </source>
</evidence>
<accession>A0A8B8D4W7</accession>
<sequence>MVACQASISSLYSDERLEEFSKQKNKDALKLEAEKDTVKTREGKSSEEIAMDNALDVDSFDGASGWRAVWIFVTDLFFCCCTPSSCCVNMVAHSPESISSIALPPSCSTPSTSGKATIKVVESFLEEEKEDLDDDDDDDADDEKRTKWQDSLARMEEMHNMYNGKLTEKKVDDFGSRNGRSLEVEEGMEEVDLNESATEDKVEEIEREKGKGKPKKTGRIKRFRRFLKRLCCCSCGSKED</sequence>
<protein>
    <submittedName>
        <fullName evidence="3">Uncharacterized protein LOC111124148</fullName>
    </submittedName>
</protein>
<gene>
    <name evidence="3" type="primary">LOC111124148</name>
</gene>
<dbReference type="RefSeq" id="XP_022322720.1">
    <property type="nucleotide sequence ID" value="XM_022467012.1"/>
</dbReference>
<dbReference type="KEGG" id="cvn:111124148"/>
<dbReference type="GeneID" id="111124148"/>
<dbReference type="AlphaFoldDB" id="A0A8B8D4W7"/>
<keyword evidence="2" id="KW-1185">Reference proteome</keyword>
<evidence type="ECO:0000313" key="2">
    <source>
        <dbReference type="Proteomes" id="UP000694844"/>
    </source>
</evidence>
<reference evidence="3" key="1">
    <citation type="submission" date="2025-08" db="UniProtKB">
        <authorList>
            <consortium name="RefSeq"/>
        </authorList>
    </citation>
    <scope>IDENTIFICATION</scope>
    <source>
        <tissue evidence="3">Whole sample</tissue>
    </source>
</reference>
<name>A0A8B8D4W7_CRAVI</name>
<proteinExistence type="predicted"/>
<dbReference type="Proteomes" id="UP000694844">
    <property type="component" value="Chromosome 3"/>
</dbReference>
<organism evidence="2 3">
    <name type="scientific">Crassostrea virginica</name>
    <name type="common">Eastern oyster</name>
    <dbReference type="NCBI Taxonomy" id="6565"/>
    <lineage>
        <taxon>Eukaryota</taxon>
        <taxon>Metazoa</taxon>
        <taxon>Spiralia</taxon>
        <taxon>Lophotrochozoa</taxon>
        <taxon>Mollusca</taxon>
        <taxon>Bivalvia</taxon>
        <taxon>Autobranchia</taxon>
        <taxon>Pteriomorphia</taxon>
        <taxon>Ostreida</taxon>
        <taxon>Ostreoidea</taxon>
        <taxon>Ostreidae</taxon>
        <taxon>Crassostrea</taxon>
    </lineage>
</organism>
<evidence type="ECO:0000256" key="1">
    <source>
        <dbReference type="SAM" id="MobiDB-lite"/>
    </source>
</evidence>
<feature type="region of interest" description="Disordered" evidence="1">
    <location>
        <begin position="185"/>
        <end position="217"/>
    </location>
</feature>